<keyword evidence="2" id="KW-1185">Reference proteome</keyword>
<reference evidence="2" key="1">
    <citation type="journal article" date="2023" name="Front. Plant Sci.">
        <title>Chromosomal-level genome assembly of Melastoma candidum provides insights into trichome evolution.</title>
        <authorList>
            <person name="Zhong Y."/>
            <person name="Wu W."/>
            <person name="Sun C."/>
            <person name="Zou P."/>
            <person name="Liu Y."/>
            <person name="Dai S."/>
            <person name="Zhou R."/>
        </authorList>
    </citation>
    <scope>NUCLEOTIDE SEQUENCE [LARGE SCALE GENOMIC DNA]</scope>
</reference>
<dbReference type="Proteomes" id="UP001057402">
    <property type="component" value="Chromosome 11"/>
</dbReference>
<evidence type="ECO:0000313" key="1">
    <source>
        <dbReference type="EMBL" id="KAI4311625.1"/>
    </source>
</evidence>
<gene>
    <name evidence="1" type="ORF">MLD38_036506</name>
</gene>
<dbReference type="EMBL" id="CM042890">
    <property type="protein sequence ID" value="KAI4311625.1"/>
    <property type="molecule type" value="Genomic_DNA"/>
</dbReference>
<accession>A0ACB9LJW7</accession>
<organism evidence="1 2">
    <name type="scientific">Melastoma candidum</name>
    <dbReference type="NCBI Taxonomy" id="119954"/>
    <lineage>
        <taxon>Eukaryota</taxon>
        <taxon>Viridiplantae</taxon>
        <taxon>Streptophyta</taxon>
        <taxon>Embryophyta</taxon>
        <taxon>Tracheophyta</taxon>
        <taxon>Spermatophyta</taxon>
        <taxon>Magnoliopsida</taxon>
        <taxon>eudicotyledons</taxon>
        <taxon>Gunneridae</taxon>
        <taxon>Pentapetalae</taxon>
        <taxon>rosids</taxon>
        <taxon>malvids</taxon>
        <taxon>Myrtales</taxon>
        <taxon>Melastomataceae</taxon>
        <taxon>Melastomatoideae</taxon>
        <taxon>Melastomateae</taxon>
        <taxon>Melastoma</taxon>
    </lineage>
</organism>
<name>A0ACB9LJW7_9MYRT</name>
<protein>
    <submittedName>
        <fullName evidence="1">Uncharacterized protein</fullName>
    </submittedName>
</protein>
<comment type="caution">
    <text evidence="1">The sequence shown here is derived from an EMBL/GenBank/DDBJ whole genome shotgun (WGS) entry which is preliminary data.</text>
</comment>
<evidence type="ECO:0000313" key="2">
    <source>
        <dbReference type="Proteomes" id="UP001057402"/>
    </source>
</evidence>
<proteinExistence type="predicted"/>
<sequence>MKLLVMAGGVPFNRGLIACALVVLALRASPIACDTQELIATVCQSTEDHGFCTNVFKFNLKWPDTDMRGLAEIALRQGINNASASAKYAEDLYYQTKDPQLQQYLKTCSVSGYYPTLEHLLEGGEFLQLSSYDAMVSALLQAPKPQASSCDGQPTISGAPNPMNERNREMRILISMALATAFELDSGVPAAGNN</sequence>